<feature type="chain" id="PRO_5043650195" evidence="3">
    <location>
        <begin position="30"/>
        <end position="451"/>
    </location>
</feature>
<evidence type="ECO:0000313" key="6">
    <source>
        <dbReference type="EMBL" id="XCJ71344.1"/>
    </source>
</evidence>
<evidence type="ECO:0000256" key="1">
    <source>
        <dbReference type="ARBA" id="ARBA00007553"/>
    </source>
</evidence>
<evidence type="ECO:0000259" key="4">
    <source>
        <dbReference type="SMART" id="SM00644"/>
    </source>
</evidence>
<feature type="domain" description="Peptidoglycan recognition protein family" evidence="5">
    <location>
        <begin position="256"/>
        <end position="404"/>
    </location>
</feature>
<dbReference type="EC" id="3.5.1.28" evidence="6"/>
<dbReference type="SUPFAM" id="SSF55846">
    <property type="entry name" value="N-acetylmuramoyl-L-alanine amidase-like"/>
    <property type="match status" value="1"/>
</dbReference>
<dbReference type="Gene3D" id="3.40.80.10">
    <property type="entry name" value="Peptidoglycan recognition protein-like"/>
    <property type="match status" value="1"/>
</dbReference>
<dbReference type="PANTHER" id="PTHR11022">
    <property type="entry name" value="PEPTIDOGLYCAN RECOGNITION PROTEIN"/>
    <property type="match status" value="1"/>
</dbReference>
<dbReference type="InterPro" id="IPR002502">
    <property type="entry name" value="Amidase_domain"/>
</dbReference>
<name>A0AAU8ISI2_9ACTN</name>
<dbReference type="InterPro" id="IPR006619">
    <property type="entry name" value="PGRP_domain_met/bac"/>
</dbReference>
<dbReference type="InterPro" id="IPR036505">
    <property type="entry name" value="Amidase/PGRP_sf"/>
</dbReference>
<organism evidence="6">
    <name type="scientific">Streptomyces tabacisoli</name>
    <dbReference type="NCBI Taxonomy" id="3156398"/>
    <lineage>
        <taxon>Bacteria</taxon>
        <taxon>Bacillati</taxon>
        <taxon>Actinomycetota</taxon>
        <taxon>Actinomycetes</taxon>
        <taxon>Kitasatosporales</taxon>
        <taxon>Streptomycetaceae</taxon>
        <taxon>Streptomyces</taxon>
    </lineage>
</organism>
<dbReference type="CDD" id="cd06583">
    <property type="entry name" value="PGRP"/>
    <property type="match status" value="1"/>
</dbReference>
<reference evidence="6" key="1">
    <citation type="submission" date="2024-06" db="EMBL/GenBank/DDBJ databases">
        <title>Streptomyces sp. strain HUAS MG91 genome sequences.</title>
        <authorList>
            <person name="Mo P."/>
        </authorList>
    </citation>
    <scope>NUCLEOTIDE SEQUENCE</scope>
    <source>
        <strain evidence="6">HUAS MG91</strain>
    </source>
</reference>
<comment type="similarity">
    <text evidence="1">Belongs to the N-acetylmuramoyl-L-alanine amidase 2 family.</text>
</comment>
<dbReference type="SMART" id="SM00644">
    <property type="entry name" value="Ami_2"/>
    <property type="match status" value="1"/>
</dbReference>
<evidence type="ECO:0000259" key="5">
    <source>
        <dbReference type="SMART" id="SM00701"/>
    </source>
</evidence>
<gene>
    <name evidence="6" type="ORF">ABII15_15810</name>
</gene>
<dbReference type="PANTHER" id="PTHR11022:SF41">
    <property type="entry name" value="PEPTIDOGLYCAN-RECOGNITION PROTEIN LC-RELATED"/>
    <property type="match status" value="1"/>
</dbReference>
<dbReference type="GO" id="GO:0009253">
    <property type="term" value="P:peptidoglycan catabolic process"/>
    <property type="evidence" value="ECO:0007669"/>
    <property type="project" value="InterPro"/>
</dbReference>
<evidence type="ECO:0000256" key="3">
    <source>
        <dbReference type="SAM" id="SignalP"/>
    </source>
</evidence>
<accession>A0AAU8ISI2</accession>
<dbReference type="AlphaFoldDB" id="A0AAU8ISI2"/>
<feature type="compositionally biased region" description="Polar residues" evidence="2">
    <location>
        <begin position="54"/>
        <end position="64"/>
    </location>
</feature>
<dbReference type="RefSeq" id="WP_353942960.1">
    <property type="nucleotide sequence ID" value="NZ_CP159534.1"/>
</dbReference>
<keyword evidence="3" id="KW-0732">Signal</keyword>
<dbReference type="GO" id="GO:0008745">
    <property type="term" value="F:N-acetylmuramoyl-L-alanine amidase activity"/>
    <property type="evidence" value="ECO:0007669"/>
    <property type="project" value="UniProtKB-EC"/>
</dbReference>
<dbReference type="Pfam" id="PF01510">
    <property type="entry name" value="Amidase_2"/>
    <property type="match status" value="1"/>
</dbReference>
<dbReference type="GO" id="GO:0008270">
    <property type="term" value="F:zinc ion binding"/>
    <property type="evidence" value="ECO:0007669"/>
    <property type="project" value="InterPro"/>
</dbReference>
<sequence>MRGFLASSIGVTCAAALTLPLTLPTAAHAAKPAAQESVPGATQSLPLTPLAAPGTSTRSAAPQRQQREQGLPRRDVHPFSLVGVVWDNPNAQLHGQVQVRTRATGTSTWSTWQDVETHSDDAPDPDTAEHTSRTVRGATAPLWVGDSDGVEVRVKADEPPAGARAADPSAEPLPKGLRLELVDPGEEPAAGAEADSPRATLSAETAAASAVNADLAPLGASVIPALTKQETEDEVIAARGGEADATKARPYVGPRPRIITRKGWGADEKLRERQFGYTKTVKAAFVHHSASGNNYRCSQAPSVIRSIYRYHVKSSGWRDIGYNFLVDKCGNIYEGRAGGVTKPVMGAHTLGFNTNSTGIAVLGTFGSSNPPAAAVNAIARLTAWKLGLYGANPRGSTYLKSGGGNLYKKGKNVRLKVISGHRDGFATECPGRRLYKKLGTARSSSARLQGR</sequence>
<protein>
    <submittedName>
        <fullName evidence="6">N-acetylmuramoyl-L-alanine amidase</fullName>
        <ecNumber evidence="6">3.5.1.28</ecNumber>
    </submittedName>
</protein>
<feature type="signal peptide" evidence="3">
    <location>
        <begin position="1"/>
        <end position="29"/>
    </location>
</feature>
<dbReference type="SMART" id="SM00701">
    <property type="entry name" value="PGRP"/>
    <property type="match status" value="1"/>
</dbReference>
<feature type="domain" description="N-acetylmuramoyl-L-alanine amidase" evidence="4">
    <location>
        <begin position="270"/>
        <end position="431"/>
    </location>
</feature>
<feature type="compositionally biased region" description="Basic and acidic residues" evidence="2">
    <location>
        <begin position="65"/>
        <end position="75"/>
    </location>
</feature>
<dbReference type="InterPro" id="IPR015510">
    <property type="entry name" value="PGRP"/>
</dbReference>
<feature type="region of interest" description="Disordered" evidence="2">
    <location>
        <begin position="34"/>
        <end position="75"/>
    </location>
</feature>
<evidence type="ECO:0000256" key="2">
    <source>
        <dbReference type="SAM" id="MobiDB-lite"/>
    </source>
</evidence>
<dbReference type="KEGG" id="stac:ABII15_15810"/>
<dbReference type="EMBL" id="CP159534">
    <property type="protein sequence ID" value="XCJ71344.1"/>
    <property type="molecule type" value="Genomic_DNA"/>
</dbReference>
<keyword evidence="6" id="KW-0378">Hydrolase</keyword>
<proteinExistence type="inferred from homology"/>